<dbReference type="Pfam" id="PF10531">
    <property type="entry name" value="SLBB"/>
    <property type="match status" value="1"/>
</dbReference>
<keyword evidence="1" id="KW-0732">Signal</keyword>
<reference evidence="4 5" key="1">
    <citation type="submission" date="2023-12" db="EMBL/GenBank/DDBJ databases">
        <title>the genome sequence of Hyalangium sp. s54d21.</title>
        <authorList>
            <person name="Zhang X."/>
        </authorList>
    </citation>
    <scope>NUCLEOTIDE SEQUENCE [LARGE SCALE GENOMIC DNA]</scope>
    <source>
        <strain evidence="5">s54d21</strain>
    </source>
</reference>
<feature type="domain" description="Polysaccharide export protein N-terminal" evidence="2">
    <location>
        <begin position="46"/>
        <end position="119"/>
    </location>
</feature>
<dbReference type="InterPro" id="IPR003715">
    <property type="entry name" value="Poly_export_N"/>
</dbReference>
<dbReference type="PANTHER" id="PTHR33619">
    <property type="entry name" value="POLYSACCHARIDE EXPORT PROTEIN GFCE-RELATED"/>
    <property type="match status" value="1"/>
</dbReference>
<evidence type="ECO:0000313" key="4">
    <source>
        <dbReference type="EMBL" id="MDY7226011.1"/>
    </source>
</evidence>
<evidence type="ECO:0000259" key="2">
    <source>
        <dbReference type="Pfam" id="PF02563"/>
    </source>
</evidence>
<dbReference type="PANTHER" id="PTHR33619:SF3">
    <property type="entry name" value="POLYSACCHARIDE EXPORT PROTEIN GFCE-RELATED"/>
    <property type="match status" value="1"/>
</dbReference>
<dbReference type="InterPro" id="IPR019554">
    <property type="entry name" value="Soluble_ligand-bd"/>
</dbReference>
<name>A0ABU5GXT1_9BACT</name>
<dbReference type="PROSITE" id="PS51257">
    <property type="entry name" value="PROKAR_LIPOPROTEIN"/>
    <property type="match status" value="1"/>
</dbReference>
<proteinExistence type="predicted"/>
<dbReference type="RefSeq" id="WP_321544733.1">
    <property type="nucleotide sequence ID" value="NZ_JAXIVS010000002.1"/>
</dbReference>
<keyword evidence="5" id="KW-1185">Reference proteome</keyword>
<dbReference type="InterPro" id="IPR049712">
    <property type="entry name" value="Poly_export"/>
</dbReference>
<evidence type="ECO:0000313" key="5">
    <source>
        <dbReference type="Proteomes" id="UP001291309"/>
    </source>
</evidence>
<gene>
    <name evidence="4" type="ORF">SYV04_06435</name>
</gene>
<dbReference type="Pfam" id="PF02563">
    <property type="entry name" value="Poly_export"/>
    <property type="match status" value="1"/>
</dbReference>
<sequence length="209" mass="23264">MRRLNRSTPVFLFRALLPAALLLLSACYMPGRFVWVDDYREPPSLQDEGYIIRKGDILAINVWNQREMSTQTQVREDGRITLSLLNDVDAEGLTPPVLARRLEELLKPLVSNPVVTVTVAKAEPLKVAVLGEVKDPGMKELDPGSGVLQALAQADGFTDYAQLDGIYVLRRQAESPAPMRIRFDYEAVIRTQGKGASFRLRTGDVVVVE</sequence>
<evidence type="ECO:0000256" key="1">
    <source>
        <dbReference type="ARBA" id="ARBA00022729"/>
    </source>
</evidence>
<organism evidence="4 5">
    <name type="scientific">Hyalangium rubrum</name>
    <dbReference type="NCBI Taxonomy" id="3103134"/>
    <lineage>
        <taxon>Bacteria</taxon>
        <taxon>Pseudomonadati</taxon>
        <taxon>Myxococcota</taxon>
        <taxon>Myxococcia</taxon>
        <taxon>Myxococcales</taxon>
        <taxon>Cystobacterineae</taxon>
        <taxon>Archangiaceae</taxon>
        <taxon>Hyalangium</taxon>
    </lineage>
</organism>
<comment type="caution">
    <text evidence="4">The sequence shown here is derived from an EMBL/GenBank/DDBJ whole genome shotgun (WGS) entry which is preliminary data.</text>
</comment>
<dbReference type="EMBL" id="JAXIVS010000002">
    <property type="protein sequence ID" value="MDY7226011.1"/>
    <property type="molecule type" value="Genomic_DNA"/>
</dbReference>
<protein>
    <submittedName>
        <fullName evidence="4">Polysaccharide biosynthesis/export family protein</fullName>
    </submittedName>
</protein>
<dbReference type="Gene3D" id="3.10.560.10">
    <property type="entry name" value="Outer membrane lipoprotein wza domain like"/>
    <property type="match status" value="1"/>
</dbReference>
<feature type="domain" description="Soluble ligand binding" evidence="3">
    <location>
        <begin position="126"/>
        <end position="173"/>
    </location>
</feature>
<accession>A0ABU5GXT1</accession>
<dbReference type="Proteomes" id="UP001291309">
    <property type="component" value="Unassembled WGS sequence"/>
</dbReference>
<evidence type="ECO:0000259" key="3">
    <source>
        <dbReference type="Pfam" id="PF10531"/>
    </source>
</evidence>